<dbReference type="GO" id="GO:0032049">
    <property type="term" value="P:cardiolipin biosynthetic process"/>
    <property type="evidence" value="ECO:0007669"/>
    <property type="project" value="UniProtKB-ARBA"/>
</dbReference>
<dbReference type="AlphaFoldDB" id="A0A8H9GHI8"/>
<dbReference type="PROSITE" id="PS50035">
    <property type="entry name" value="PLD"/>
    <property type="match status" value="2"/>
</dbReference>
<proteinExistence type="predicted"/>
<dbReference type="SMART" id="SM00155">
    <property type="entry name" value="PLDc"/>
    <property type="match status" value="2"/>
</dbReference>
<dbReference type="InterPro" id="IPR025202">
    <property type="entry name" value="PLD-like_dom"/>
</dbReference>
<gene>
    <name evidence="2" type="ORF">GCM10010102_25380</name>
</gene>
<dbReference type="Pfam" id="PF13091">
    <property type="entry name" value="PLDc_2"/>
    <property type="match status" value="2"/>
</dbReference>
<keyword evidence="3" id="KW-1185">Reference proteome</keyword>
<name>A0A8H9GHI8_9MICO</name>
<comment type="caution">
    <text evidence="2">The sequence shown here is derived from an EMBL/GenBank/DDBJ whole genome shotgun (WGS) entry which is preliminary data.</text>
</comment>
<dbReference type="PANTHER" id="PTHR21248">
    <property type="entry name" value="CARDIOLIPIN SYNTHASE"/>
    <property type="match status" value="1"/>
</dbReference>
<feature type="domain" description="PLD phosphodiesterase" evidence="1">
    <location>
        <begin position="179"/>
        <end position="206"/>
    </location>
</feature>
<dbReference type="CDD" id="cd09110">
    <property type="entry name" value="PLDc_CLS_1"/>
    <property type="match status" value="1"/>
</dbReference>
<feature type="domain" description="PLD phosphodiesterase" evidence="1">
    <location>
        <begin position="347"/>
        <end position="374"/>
    </location>
</feature>
<evidence type="ECO:0000259" key="1">
    <source>
        <dbReference type="PROSITE" id="PS50035"/>
    </source>
</evidence>
<dbReference type="EMBL" id="BMPT01000009">
    <property type="protein sequence ID" value="GGM28504.1"/>
    <property type="molecule type" value="Genomic_DNA"/>
</dbReference>
<reference evidence="2" key="1">
    <citation type="journal article" date="2014" name="Int. J. Syst. Evol. Microbiol.">
        <title>Complete genome sequence of Corynebacterium casei LMG S-19264T (=DSM 44701T), isolated from a smear-ripened cheese.</title>
        <authorList>
            <consortium name="US DOE Joint Genome Institute (JGI-PGF)"/>
            <person name="Walter F."/>
            <person name="Albersmeier A."/>
            <person name="Kalinowski J."/>
            <person name="Ruckert C."/>
        </authorList>
    </citation>
    <scope>NUCLEOTIDE SEQUENCE</scope>
    <source>
        <strain evidence="2">JCM 3051</strain>
    </source>
</reference>
<dbReference type="SUPFAM" id="SSF56024">
    <property type="entry name" value="Phospholipase D/nuclease"/>
    <property type="match status" value="2"/>
</dbReference>
<dbReference type="CDD" id="cd09159">
    <property type="entry name" value="PLDc_ybhO_like_2"/>
    <property type="match status" value="1"/>
</dbReference>
<accession>A0A8H9GHI8</accession>
<dbReference type="InterPro" id="IPR001736">
    <property type="entry name" value="PLipase_D/transphosphatidylase"/>
</dbReference>
<dbReference type="PANTHER" id="PTHR21248:SF22">
    <property type="entry name" value="PHOSPHOLIPASE D"/>
    <property type="match status" value="1"/>
</dbReference>
<organism evidence="2 3">
    <name type="scientific">Promicromonospora citrea</name>
    <dbReference type="NCBI Taxonomy" id="43677"/>
    <lineage>
        <taxon>Bacteria</taxon>
        <taxon>Bacillati</taxon>
        <taxon>Actinomycetota</taxon>
        <taxon>Actinomycetes</taxon>
        <taxon>Micrococcales</taxon>
        <taxon>Promicromonosporaceae</taxon>
        <taxon>Promicromonospora</taxon>
    </lineage>
</organism>
<reference evidence="2" key="2">
    <citation type="submission" date="2020-09" db="EMBL/GenBank/DDBJ databases">
        <authorList>
            <person name="Sun Q."/>
            <person name="Ohkuma M."/>
        </authorList>
    </citation>
    <scope>NUCLEOTIDE SEQUENCE</scope>
    <source>
        <strain evidence="2">JCM 3051</strain>
    </source>
</reference>
<sequence>MASHTTPRTPRRNLPRLTLDLPPDFVHRVRSLATRAAMVAAAVPVTAAVALTVTDLVRRRLHPLTTKFPTEKPLTEHIDETATTVYTYGADLYDAMLEAIAGARRTVMLESYIWKDDEVGQRFKQAVIDAAARGVDVYVIVDGFANLVVPYSFFRFPPSVHVLRFPVLRRGMAYLNVRTSGRDHRKILVVDDEIGFVGGYNIGSLYATQWRDTHVRLEGPSVWELRNAFVDFWNRHRKPRHPVLTDVGSHTWMPHLKAARNAPSELVFPIRGIYLDAIDRATDHVYITQAYFIPDHDIHAALLAAAARGVDVRVLVPHRSNHVVADWLARGQYASLLRGGVRIFLYQGAMVHAKTATIDGRWTTIGTANIDRLSLTGNYEVNLEIVDPGLAARMEDIFAMDLSNATELTLAQWEARGAVAKIGEYLLIPLRPLL</sequence>
<dbReference type="Gene3D" id="3.30.870.10">
    <property type="entry name" value="Endonuclease Chain A"/>
    <property type="match status" value="2"/>
</dbReference>
<protein>
    <submittedName>
        <fullName evidence="2">Cardiolipin synthase B</fullName>
    </submittedName>
</protein>
<dbReference type="Proteomes" id="UP000655589">
    <property type="component" value="Unassembled WGS sequence"/>
</dbReference>
<evidence type="ECO:0000313" key="2">
    <source>
        <dbReference type="EMBL" id="GGM28504.1"/>
    </source>
</evidence>
<evidence type="ECO:0000313" key="3">
    <source>
        <dbReference type="Proteomes" id="UP000655589"/>
    </source>
</evidence>
<dbReference type="GO" id="GO:0030572">
    <property type="term" value="F:phosphatidyltransferase activity"/>
    <property type="evidence" value="ECO:0007669"/>
    <property type="project" value="UniProtKB-ARBA"/>
</dbReference>